<feature type="domain" description="Protein O-mannosyl-transferase C-terminal four TM" evidence="12">
    <location>
        <begin position="271"/>
        <end position="443"/>
    </location>
</feature>
<dbReference type="PANTHER" id="PTHR10050:SF53">
    <property type="entry name" value="CHROMOSOME UNDETERMINED SCAFFOLD_67, WHOLE GENOME SHOTGUN SEQUENCE"/>
    <property type="match status" value="1"/>
</dbReference>
<dbReference type="OrthoDB" id="9776737at2"/>
<gene>
    <name evidence="13" type="ORF">A9D12_13960</name>
</gene>
<dbReference type="GO" id="GO:0004169">
    <property type="term" value="F:dolichyl-phosphate-mannose-protein mannosyltransferase activity"/>
    <property type="evidence" value="ECO:0007669"/>
    <property type="project" value="UniProtKB-UniRule"/>
</dbReference>
<dbReference type="Proteomes" id="UP000078263">
    <property type="component" value="Chromosome"/>
</dbReference>
<proteinExistence type="inferred from homology"/>
<dbReference type="Pfam" id="PF02366">
    <property type="entry name" value="PMT"/>
    <property type="match status" value="1"/>
</dbReference>
<reference evidence="13 14" key="1">
    <citation type="submission" date="2016-05" db="EMBL/GenBank/DDBJ databases">
        <title>Compelete Genome Sequence of Bacteriochlorophyll-Synthesizing Bacterium Porphyrobacter neustonensis DSM 9434.</title>
        <authorList>
            <person name="Shi X.-L."/>
            <person name="Wu Y.-H."/>
            <person name="Cheng H."/>
            <person name="Xu L."/>
            <person name="Zhang X.-Q."/>
            <person name="Wang C.-S."/>
            <person name="Xu X.-W."/>
        </authorList>
    </citation>
    <scope>NUCLEOTIDE SEQUENCE [LARGE SCALE GENOMIC DNA]</scope>
    <source>
        <strain evidence="13 14">DSM 9434</strain>
    </source>
</reference>
<dbReference type="Pfam" id="PF16192">
    <property type="entry name" value="PMT_4TMC"/>
    <property type="match status" value="1"/>
</dbReference>
<keyword evidence="4 10" id="KW-0328">Glycosyltransferase</keyword>
<accession>A0A192D700</accession>
<feature type="transmembrane region" description="Helical" evidence="10">
    <location>
        <begin position="199"/>
        <end position="214"/>
    </location>
</feature>
<dbReference type="AlphaFoldDB" id="A0A192D700"/>
<evidence type="ECO:0000256" key="8">
    <source>
        <dbReference type="ARBA" id="ARBA00023136"/>
    </source>
</evidence>
<dbReference type="STRING" id="1112.A9D12_13960"/>
<dbReference type="InterPro" id="IPR032421">
    <property type="entry name" value="PMT_4TMC"/>
</dbReference>
<organism evidence="13 14">
    <name type="scientific">Erythrobacter neustonensis</name>
    <dbReference type="NCBI Taxonomy" id="1112"/>
    <lineage>
        <taxon>Bacteria</taxon>
        <taxon>Pseudomonadati</taxon>
        <taxon>Pseudomonadota</taxon>
        <taxon>Alphaproteobacteria</taxon>
        <taxon>Sphingomonadales</taxon>
        <taxon>Erythrobacteraceae</taxon>
        <taxon>Erythrobacter/Porphyrobacter group</taxon>
        <taxon>Erythrobacter</taxon>
    </lineage>
</organism>
<dbReference type="EMBL" id="CP016033">
    <property type="protein sequence ID" value="ANK13880.1"/>
    <property type="molecule type" value="Genomic_DNA"/>
</dbReference>
<feature type="transmembrane region" description="Helical" evidence="10">
    <location>
        <begin position="326"/>
        <end position="344"/>
    </location>
</feature>
<keyword evidence="8 10" id="KW-0472">Membrane</keyword>
<comment type="similarity">
    <text evidence="3 10">Belongs to the glycosyltransferase 39 family.</text>
</comment>
<evidence type="ECO:0000256" key="2">
    <source>
        <dbReference type="ARBA" id="ARBA00004922"/>
    </source>
</evidence>
<evidence type="ECO:0000313" key="13">
    <source>
        <dbReference type="EMBL" id="ANK13880.1"/>
    </source>
</evidence>
<evidence type="ECO:0000256" key="1">
    <source>
        <dbReference type="ARBA" id="ARBA00004127"/>
    </source>
</evidence>
<dbReference type="GO" id="GO:0005886">
    <property type="term" value="C:plasma membrane"/>
    <property type="evidence" value="ECO:0007669"/>
    <property type="project" value="UniProtKB-SubCell"/>
</dbReference>
<dbReference type="PANTHER" id="PTHR10050">
    <property type="entry name" value="DOLICHYL-PHOSPHATE-MANNOSE--PROTEIN MANNOSYLTRANSFERASE"/>
    <property type="match status" value="1"/>
</dbReference>
<dbReference type="InterPro" id="IPR027005">
    <property type="entry name" value="PMT-like"/>
</dbReference>
<feature type="transmembrane region" description="Helical" evidence="10">
    <location>
        <begin position="351"/>
        <end position="367"/>
    </location>
</feature>
<keyword evidence="5 10" id="KW-0808">Transferase</keyword>
<comment type="subcellular location">
    <subcellularLocation>
        <location evidence="10">Cell membrane</location>
    </subcellularLocation>
    <subcellularLocation>
        <location evidence="1">Endomembrane system</location>
        <topology evidence="1">Multi-pass membrane protein</topology>
    </subcellularLocation>
</comment>
<dbReference type="UniPathway" id="UPA00378"/>
<feature type="transmembrane region" description="Helical" evidence="10">
    <location>
        <begin position="235"/>
        <end position="256"/>
    </location>
</feature>
<dbReference type="GO" id="GO:0012505">
    <property type="term" value="C:endomembrane system"/>
    <property type="evidence" value="ECO:0007669"/>
    <property type="project" value="UniProtKB-SubCell"/>
</dbReference>
<evidence type="ECO:0000256" key="4">
    <source>
        <dbReference type="ARBA" id="ARBA00022676"/>
    </source>
</evidence>
<evidence type="ECO:0000256" key="5">
    <source>
        <dbReference type="ARBA" id="ARBA00022679"/>
    </source>
</evidence>
<evidence type="ECO:0000256" key="7">
    <source>
        <dbReference type="ARBA" id="ARBA00022989"/>
    </source>
</evidence>
<comment type="function">
    <text evidence="10">Protein O-mannosyltransferase that catalyzes the transfer of a single mannose residue from a polyprenol phospho-mannosyl lipidic donor to the hydroxyl group of selected serine and threonine residues in acceptor proteins.</text>
</comment>
<keyword evidence="6 10" id="KW-0812">Transmembrane</keyword>
<evidence type="ECO:0000259" key="11">
    <source>
        <dbReference type="Pfam" id="PF02366"/>
    </source>
</evidence>
<dbReference type="EC" id="2.4.1.-" evidence="10"/>
<protein>
    <recommendedName>
        <fullName evidence="9 10">Polyprenol-phosphate-mannose--protein mannosyltransferase</fullName>
        <ecNumber evidence="10">2.4.1.-</ecNumber>
    </recommendedName>
</protein>
<evidence type="ECO:0000256" key="3">
    <source>
        <dbReference type="ARBA" id="ARBA00007222"/>
    </source>
</evidence>
<feature type="transmembrane region" description="Helical" evidence="10">
    <location>
        <begin position="373"/>
        <end position="391"/>
    </location>
</feature>
<evidence type="ECO:0000256" key="9">
    <source>
        <dbReference type="ARBA" id="ARBA00093617"/>
    </source>
</evidence>
<evidence type="ECO:0000313" key="14">
    <source>
        <dbReference type="Proteomes" id="UP000078263"/>
    </source>
</evidence>
<evidence type="ECO:0000259" key="12">
    <source>
        <dbReference type="Pfam" id="PF16192"/>
    </source>
</evidence>
<evidence type="ECO:0000256" key="10">
    <source>
        <dbReference type="RuleBase" id="RU367007"/>
    </source>
</evidence>
<feature type="transmembrane region" description="Helical" evidence="10">
    <location>
        <begin position="100"/>
        <end position="118"/>
    </location>
</feature>
<name>A0A192D700_9SPHN</name>
<dbReference type="RefSeq" id="WP_068352971.1">
    <property type="nucleotide sequence ID" value="NZ_CP016033.1"/>
</dbReference>
<dbReference type="KEGG" id="pns:A9D12_13960"/>
<keyword evidence="7 10" id="KW-1133">Transmembrane helix</keyword>
<keyword evidence="14" id="KW-1185">Reference proteome</keyword>
<sequence length="444" mass="48845">MAHIEAPAAPAAVPALRPRDPLGWCLLLTGLFALLTGWRLAIPSQPYFDEIHYLPAARELLELLRTGQGTYLNREHPLLAKELIAVGMALFGDNPLGWRIMPWLAGVIAYGAMLRAMWHASHDRYATLAFAVLLATGFHLFIHARIAMLDIVMASALAVAAWQFAVAIARPEQGRLRLALTGIAIGCALAAKWNAIPLAVMPGLIFLAARAFAGRRRLLLSRRGAPVPGVTLIEAFVWLGLLPLAVYAATFIPGYWLSEPLHPSPLAERGLIGLHQHIYELQSQLKVPHRYMSQWPQWVLDTRGIWYLYQEVDGAQRGVLLIGNPLSMWLGLPALVWCLVAGLFQRSGVRLAAALGYAVSLGLWVIAPKPVQFYYHYLVPSFFLLAALALTCSDLRRLPKGDWLAGGVLAGAVAVFAVFFPIIAALPLLGPDAYLEWMWLSSWK</sequence>
<feature type="transmembrane region" description="Helical" evidence="10">
    <location>
        <begin position="21"/>
        <end position="41"/>
    </location>
</feature>
<feature type="domain" description="ArnT-like N-terminal" evidence="11">
    <location>
        <begin position="30"/>
        <end position="257"/>
    </location>
</feature>
<dbReference type="InterPro" id="IPR003342">
    <property type="entry name" value="ArnT-like_N"/>
</dbReference>
<comment type="pathway">
    <text evidence="2 10">Protein modification; protein glycosylation.</text>
</comment>
<feature type="transmembrane region" description="Helical" evidence="10">
    <location>
        <begin position="125"/>
        <end position="142"/>
    </location>
</feature>
<keyword evidence="10" id="KW-1003">Cell membrane</keyword>
<feature type="transmembrane region" description="Helical" evidence="10">
    <location>
        <begin position="403"/>
        <end position="429"/>
    </location>
</feature>
<evidence type="ECO:0000256" key="6">
    <source>
        <dbReference type="ARBA" id="ARBA00022692"/>
    </source>
</evidence>